<evidence type="ECO:0000313" key="6">
    <source>
        <dbReference type="EMBL" id="MBJ7538977.1"/>
    </source>
</evidence>
<dbReference type="PROSITE" id="PS51257">
    <property type="entry name" value="PROKAR_LIPOPROTEIN"/>
    <property type="match status" value="1"/>
</dbReference>
<dbReference type="Gene3D" id="2.40.420.20">
    <property type="match status" value="1"/>
</dbReference>
<evidence type="ECO:0000256" key="3">
    <source>
        <dbReference type="ARBA" id="ARBA00022448"/>
    </source>
</evidence>
<reference evidence="6" key="1">
    <citation type="submission" date="2020-12" db="EMBL/GenBank/DDBJ databases">
        <title>Marinomonas arctica sp. nov., a psychrotolerant bacterium isolated from the Arctic.</title>
        <authorList>
            <person name="Zhang Y."/>
        </authorList>
    </citation>
    <scope>NUCLEOTIDE SEQUENCE</scope>
    <source>
        <strain evidence="6">C1424</strain>
    </source>
</reference>
<gene>
    <name evidence="6" type="ORF">I8J31_14955</name>
</gene>
<keyword evidence="3" id="KW-0813">Transport</keyword>
<feature type="domain" description="Multidrug resistance protein MdtA-like C-terminal permuted SH3" evidence="5">
    <location>
        <begin position="290"/>
        <end position="353"/>
    </location>
</feature>
<dbReference type="InterPro" id="IPR058627">
    <property type="entry name" value="MdtA-like_C"/>
</dbReference>
<dbReference type="RefSeq" id="WP_199469378.1">
    <property type="nucleotide sequence ID" value="NZ_JAEMNX010000019.1"/>
</dbReference>
<dbReference type="Proteomes" id="UP000628710">
    <property type="component" value="Unassembled WGS sequence"/>
</dbReference>
<keyword evidence="7" id="KW-1185">Reference proteome</keyword>
<name>A0A934JXX6_9GAMM</name>
<dbReference type="NCBIfam" id="TIGR01730">
    <property type="entry name" value="RND_mfp"/>
    <property type="match status" value="1"/>
</dbReference>
<organism evidence="6 7">
    <name type="scientific">Marinomonas transparens</name>
    <dbReference type="NCBI Taxonomy" id="2795388"/>
    <lineage>
        <taxon>Bacteria</taxon>
        <taxon>Pseudomonadati</taxon>
        <taxon>Pseudomonadota</taxon>
        <taxon>Gammaproteobacteria</taxon>
        <taxon>Oceanospirillales</taxon>
        <taxon>Oceanospirillaceae</taxon>
        <taxon>Marinomonas</taxon>
    </lineage>
</organism>
<dbReference type="Pfam" id="PF25917">
    <property type="entry name" value="BSH_RND"/>
    <property type="match status" value="1"/>
</dbReference>
<evidence type="ECO:0000256" key="2">
    <source>
        <dbReference type="ARBA" id="ARBA00009477"/>
    </source>
</evidence>
<accession>A0A934JXX6</accession>
<dbReference type="Gene3D" id="1.10.287.470">
    <property type="entry name" value="Helix hairpin bin"/>
    <property type="match status" value="1"/>
</dbReference>
<dbReference type="SUPFAM" id="SSF111369">
    <property type="entry name" value="HlyD-like secretion proteins"/>
    <property type="match status" value="1"/>
</dbReference>
<comment type="caution">
    <text evidence="6">The sequence shown here is derived from an EMBL/GenBank/DDBJ whole genome shotgun (WGS) entry which is preliminary data.</text>
</comment>
<dbReference type="GO" id="GO:1990281">
    <property type="term" value="C:efflux pump complex"/>
    <property type="evidence" value="ECO:0007669"/>
    <property type="project" value="TreeGrafter"/>
</dbReference>
<dbReference type="Gene3D" id="2.40.30.170">
    <property type="match status" value="1"/>
</dbReference>
<dbReference type="InterPro" id="IPR058625">
    <property type="entry name" value="MdtA-like_BSH"/>
</dbReference>
<proteinExistence type="inferred from homology"/>
<sequence>MNCPKRTHLFIGATLATFLLLTGCSPDDNDETAVTKEIIRPVKLLTIEQSNAINIRRFPAELKASEKADLAFRVGGQLMELNIVAGQHVKKGDLLAALDPTDFELKVELEKANQYLAQTQFKRIQTILKQGATTQSEYDSAKANLDQVNNALQTAKNQLKYTKLYAPFDGVIASVSTENFQYVSATQTLIHIQDINNLSVEFQIPDDLVVSIKSAQTGYMPKIVVDVAPNEELYGAYKKHKTTPDQSTMAYDVTLNLIRNGDRKNTLLPGMAANVDIDLGKLLGEKQHFVVPVEAVIRHEDINTGEANSAVWVFNKETNKVESRKVELGTLQGNLIEIKSGLNIGDQVVAAGANNLNNTMQVRPWTRERGL</sequence>
<comment type="similarity">
    <text evidence="2">Belongs to the membrane fusion protein (MFP) (TC 8.A.1) family.</text>
</comment>
<dbReference type="AlphaFoldDB" id="A0A934JXX6"/>
<comment type="subcellular location">
    <subcellularLocation>
        <location evidence="1">Cell envelope</location>
    </subcellularLocation>
</comment>
<feature type="domain" description="Multidrug resistance protein MdtA-like barrel-sandwich hybrid" evidence="4">
    <location>
        <begin position="67"/>
        <end position="190"/>
    </location>
</feature>
<evidence type="ECO:0000259" key="5">
    <source>
        <dbReference type="Pfam" id="PF25967"/>
    </source>
</evidence>
<evidence type="ECO:0000313" key="7">
    <source>
        <dbReference type="Proteomes" id="UP000628710"/>
    </source>
</evidence>
<dbReference type="InterPro" id="IPR006143">
    <property type="entry name" value="RND_pump_MFP"/>
</dbReference>
<dbReference type="Pfam" id="PF25967">
    <property type="entry name" value="RND-MFP_C"/>
    <property type="match status" value="1"/>
</dbReference>
<dbReference type="Gene3D" id="2.40.50.100">
    <property type="match status" value="1"/>
</dbReference>
<dbReference type="PANTHER" id="PTHR30469:SF20">
    <property type="entry name" value="EFFLUX RND TRANSPORTER PERIPLASMIC ADAPTOR SUBUNIT"/>
    <property type="match status" value="1"/>
</dbReference>
<dbReference type="GO" id="GO:0015562">
    <property type="term" value="F:efflux transmembrane transporter activity"/>
    <property type="evidence" value="ECO:0007669"/>
    <property type="project" value="TreeGrafter"/>
</dbReference>
<dbReference type="PANTHER" id="PTHR30469">
    <property type="entry name" value="MULTIDRUG RESISTANCE PROTEIN MDTA"/>
    <property type="match status" value="1"/>
</dbReference>
<protein>
    <submittedName>
        <fullName evidence="6">Efflux RND transporter periplasmic adaptor subunit</fullName>
    </submittedName>
</protein>
<evidence type="ECO:0000259" key="4">
    <source>
        <dbReference type="Pfam" id="PF25917"/>
    </source>
</evidence>
<dbReference type="EMBL" id="JAEMNX010000019">
    <property type="protein sequence ID" value="MBJ7538977.1"/>
    <property type="molecule type" value="Genomic_DNA"/>
</dbReference>
<evidence type="ECO:0000256" key="1">
    <source>
        <dbReference type="ARBA" id="ARBA00004196"/>
    </source>
</evidence>